<keyword evidence="3" id="KW-0813">Transport</keyword>
<dbReference type="GO" id="GO:0022857">
    <property type="term" value="F:transmembrane transporter activity"/>
    <property type="evidence" value="ECO:0007669"/>
    <property type="project" value="InterPro"/>
</dbReference>
<dbReference type="SUPFAM" id="SSF103473">
    <property type="entry name" value="MFS general substrate transporter"/>
    <property type="match status" value="1"/>
</dbReference>
<feature type="transmembrane region" description="Helical" evidence="9">
    <location>
        <begin position="455"/>
        <end position="483"/>
    </location>
</feature>
<feature type="transmembrane region" description="Helical" evidence="9">
    <location>
        <begin position="86"/>
        <end position="103"/>
    </location>
</feature>
<gene>
    <name evidence="10" type="ORF">B0I35DRAFT_427568</name>
</gene>
<keyword evidence="6 9" id="KW-1133">Transmembrane helix</keyword>
<feature type="transmembrane region" description="Helical" evidence="9">
    <location>
        <begin position="428"/>
        <end position="449"/>
    </location>
</feature>
<comment type="subcellular location">
    <subcellularLocation>
        <location evidence="1">Vacuole membrane</location>
        <topology evidence="1">Multi-pass membrane protein</topology>
    </subcellularLocation>
</comment>
<evidence type="ECO:0000256" key="7">
    <source>
        <dbReference type="ARBA" id="ARBA00023136"/>
    </source>
</evidence>
<dbReference type="OrthoDB" id="199930at2759"/>
<keyword evidence="5 9" id="KW-0812">Transmembrane</keyword>
<sequence length="574" mass="62011">MSRLPSDDDLTLVAPIADSDRESTLSASDYASVSDTSSRRRMVRNKQVVRLISLLFSTITALCAGSVVVFSLYAPKFQSRLRYNQFQINGVAIGSSVALYLPISVMGYVCDRFGVAPLLLLSSILFGGGYGLAAIIYQKVDYDARVLGVHDEWSYPLMVFAFVCIGAATCAMYISSVSTCAKNFGKGKYRGLALAMPITGFGLSGMWLSQLASNVFYETNPDGSKGDIDVFRFFVFLALLLFVLGIVDIFTLRVVDEQDLIEEAIEELENSGILDGSSLLGRTERSDYGTIASTADDEEANLLEPTKDDDARWKKNFVLNAETRRFLSDHTMWPFALAFLLMVGPGEAFVNNLGTIIGTLTPPTILGSGGTSAATHVSVFGITSTLARILIGSLTDLLAPSPDTQHVQVGTPRASSVSQRFSVSRVHFMLFFALIMSVGLAFLASGGAQNHADRFWIVSGCVGAGYGAVFSLTPLIVTIIWGVENFATNFGIIAMLPALGSTFWGLLYSAGYQAGAQAAGPEPLDGADDDMFCYGQQCYSRTFWAESITVWVACGLLLWAWQGKGGWKQRGIVI</sequence>
<proteinExistence type="inferred from homology"/>
<feature type="transmembrane region" description="Helical" evidence="9">
    <location>
        <begin position="230"/>
        <end position="250"/>
    </location>
</feature>
<protein>
    <recommendedName>
        <fullName evidence="8">Probable transporter MCH1</fullName>
    </recommendedName>
</protein>
<evidence type="ECO:0000256" key="9">
    <source>
        <dbReference type="SAM" id="Phobius"/>
    </source>
</evidence>
<dbReference type="PANTHER" id="PTHR21576">
    <property type="entry name" value="UNCHARACTERIZED NODULIN-LIKE PROTEIN"/>
    <property type="match status" value="1"/>
</dbReference>
<feature type="transmembrane region" description="Helical" evidence="9">
    <location>
        <begin position="189"/>
        <end position="210"/>
    </location>
</feature>
<keyword evidence="11" id="KW-1185">Reference proteome</keyword>
<evidence type="ECO:0000256" key="2">
    <source>
        <dbReference type="ARBA" id="ARBA00008335"/>
    </source>
</evidence>
<accession>A0A8K0STJ7</accession>
<dbReference type="EMBL" id="JAGPNK010000005">
    <property type="protein sequence ID" value="KAH7320668.1"/>
    <property type="molecule type" value="Genomic_DNA"/>
</dbReference>
<comment type="caution">
    <text evidence="10">The sequence shown here is derived from an EMBL/GenBank/DDBJ whole genome shotgun (WGS) entry which is preliminary data.</text>
</comment>
<name>A0A8K0STJ7_9HYPO</name>
<dbReference type="AlphaFoldDB" id="A0A8K0STJ7"/>
<dbReference type="InterPro" id="IPR036259">
    <property type="entry name" value="MFS_trans_sf"/>
</dbReference>
<feature type="transmembrane region" description="Helical" evidence="9">
    <location>
        <begin position="490"/>
        <end position="510"/>
    </location>
</feature>
<evidence type="ECO:0000256" key="8">
    <source>
        <dbReference type="ARBA" id="ARBA00039330"/>
    </source>
</evidence>
<dbReference type="Proteomes" id="UP000813444">
    <property type="component" value="Unassembled WGS sequence"/>
</dbReference>
<feature type="transmembrane region" description="Helical" evidence="9">
    <location>
        <begin position="48"/>
        <end position="74"/>
    </location>
</feature>
<dbReference type="CDD" id="cd17354">
    <property type="entry name" value="MFS_Mch1p_like"/>
    <property type="match status" value="1"/>
</dbReference>
<evidence type="ECO:0000256" key="6">
    <source>
        <dbReference type="ARBA" id="ARBA00022989"/>
    </source>
</evidence>
<dbReference type="GO" id="GO:0000329">
    <property type="term" value="C:fungal-type vacuole membrane"/>
    <property type="evidence" value="ECO:0007669"/>
    <property type="project" value="TreeGrafter"/>
</dbReference>
<dbReference type="PANTHER" id="PTHR21576:SF45">
    <property type="entry name" value="TRANSPORTER MCH1-RELATED"/>
    <property type="match status" value="1"/>
</dbReference>
<evidence type="ECO:0000256" key="3">
    <source>
        <dbReference type="ARBA" id="ARBA00022448"/>
    </source>
</evidence>
<reference evidence="10" key="1">
    <citation type="journal article" date="2021" name="Nat. Commun.">
        <title>Genetic determinants of endophytism in the Arabidopsis root mycobiome.</title>
        <authorList>
            <person name="Mesny F."/>
            <person name="Miyauchi S."/>
            <person name="Thiergart T."/>
            <person name="Pickel B."/>
            <person name="Atanasova L."/>
            <person name="Karlsson M."/>
            <person name="Huettel B."/>
            <person name="Barry K.W."/>
            <person name="Haridas S."/>
            <person name="Chen C."/>
            <person name="Bauer D."/>
            <person name="Andreopoulos W."/>
            <person name="Pangilinan J."/>
            <person name="LaButti K."/>
            <person name="Riley R."/>
            <person name="Lipzen A."/>
            <person name="Clum A."/>
            <person name="Drula E."/>
            <person name="Henrissat B."/>
            <person name="Kohler A."/>
            <person name="Grigoriev I.V."/>
            <person name="Martin F.M."/>
            <person name="Hacquard S."/>
        </authorList>
    </citation>
    <scope>NUCLEOTIDE SEQUENCE</scope>
    <source>
        <strain evidence="10">MPI-CAGE-CH-0235</strain>
    </source>
</reference>
<evidence type="ECO:0000313" key="11">
    <source>
        <dbReference type="Proteomes" id="UP000813444"/>
    </source>
</evidence>
<feature type="transmembrane region" description="Helical" evidence="9">
    <location>
        <begin position="157"/>
        <end position="177"/>
    </location>
</feature>
<organism evidence="10 11">
    <name type="scientific">Stachybotrys elegans</name>
    <dbReference type="NCBI Taxonomy" id="80388"/>
    <lineage>
        <taxon>Eukaryota</taxon>
        <taxon>Fungi</taxon>
        <taxon>Dikarya</taxon>
        <taxon>Ascomycota</taxon>
        <taxon>Pezizomycotina</taxon>
        <taxon>Sordariomycetes</taxon>
        <taxon>Hypocreomycetidae</taxon>
        <taxon>Hypocreales</taxon>
        <taxon>Stachybotryaceae</taxon>
        <taxon>Stachybotrys</taxon>
    </lineage>
</organism>
<dbReference type="Gene3D" id="1.20.1250.20">
    <property type="entry name" value="MFS general substrate transporter like domains"/>
    <property type="match status" value="1"/>
</dbReference>
<evidence type="ECO:0000256" key="5">
    <source>
        <dbReference type="ARBA" id="ARBA00022692"/>
    </source>
</evidence>
<feature type="transmembrane region" description="Helical" evidence="9">
    <location>
        <begin position="115"/>
        <end position="137"/>
    </location>
</feature>
<evidence type="ECO:0000256" key="1">
    <source>
        <dbReference type="ARBA" id="ARBA00004128"/>
    </source>
</evidence>
<evidence type="ECO:0000313" key="10">
    <source>
        <dbReference type="EMBL" id="KAH7320668.1"/>
    </source>
</evidence>
<evidence type="ECO:0000256" key="4">
    <source>
        <dbReference type="ARBA" id="ARBA00022554"/>
    </source>
</evidence>
<dbReference type="Pfam" id="PF07690">
    <property type="entry name" value="MFS_1"/>
    <property type="match status" value="1"/>
</dbReference>
<keyword evidence="7 9" id="KW-0472">Membrane</keyword>
<feature type="transmembrane region" description="Helical" evidence="9">
    <location>
        <begin position="543"/>
        <end position="561"/>
    </location>
</feature>
<dbReference type="InterPro" id="IPR011701">
    <property type="entry name" value="MFS"/>
</dbReference>
<comment type="similarity">
    <text evidence="2">Belongs to the major facilitator superfamily.</text>
</comment>
<keyword evidence="4" id="KW-0926">Vacuole</keyword>